<dbReference type="Gene3D" id="2.130.10.10">
    <property type="entry name" value="YVTN repeat-like/Quinoprotein amine dehydrogenase"/>
    <property type="match status" value="4"/>
</dbReference>
<keyword evidence="5 10" id="KW-0175">Coiled coil</keyword>
<reference evidence="12 13" key="1">
    <citation type="submission" date="2024-09" db="EMBL/GenBank/DDBJ databases">
        <title>A chromosome-level genome assembly of Gray's grenadier anchovy, Coilia grayii.</title>
        <authorList>
            <person name="Fu Z."/>
        </authorList>
    </citation>
    <scope>NUCLEOTIDE SEQUENCE [LARGE SCALE GENOMIC DNA]</scope>
    <source>
        <strain evidence="12">G4</strain>
        <tissue evidence="12">Muscle</tissue>
    </source>
</reference>
<dbReference type="PANTHER" id="PTHR14885:SF1">
    <property type="entry name" value="CILIA- AND FLAGELLA-ASSOCIATED PROTEIN 43"/>
    <property type="match status" value="1"/>
</dbReference>
<sequence>MFYLYRWVQGFTSRSVAFVDRKTACYACGCFVVFLNIETKMREFLPCPGRGIGAFTANGHMKIFAFSDQKLYPSIYVFKYPDLLIQCSAKLEYTELALSGSGPYLACCSSAPDHTITVWDWEKKIQLCSHAQMKENLTMLAFNPMNWHQICALNSSSVVVWNIEQSDNLYILKQSVIDLPAIDGSVVQTGNDHSRDAMGKLSYLGPQMPISAIAGLLGEHADTFVPKSYVKPHLSPSCVCWSATSQLFVGCREGWLLRVNPESLLISILHSPKHTKGAHTVPALQKGSFLSMTMHKDGLLVSGDDGLLHILQVKGTVVEVTQTVALDQPTSSICFSPDMESVMLTTKPGHFYHYNLSQSEKAERILEVLSGGFVAVSPLYTEKNRYCVSVRDSGELQLWSMDAGLCVSSINLHIQASTLACSLVAQYVAVGTASGNVLFVDLSTNQQPRLVHQVRVYHTPVEQLLFEQGGNFLIVSGSDANIFLVDARPSKGFEVIGYIEASGPVVCLSSVSTKERNVVKVVVLYRGRRDEQIKRGVKEGKRIMLLTLPTQKISSDRAACVDQSGCLISEVLQVCHYEAKYPLTSIALSPNRLYAYCHLKKTIQIYQLPEGVTGTSDSPKNVAPDSEVEGHPLGPALLLMSSQHAWLATVGRDGLLCLRDASNLDQYEQFQCHSSWLGGVRSLVFTSDNQSLLSTGLGDGSLVCLKHRLGLMRGGRSSTPTPGSQAVFTRLESMISAENTILGQMTEWDPATQSAPGFDNKEGVRQRSDIDVTEQDDSYCSPTSEALCSTTWLDNKLELVSKEENQKFAEIKQNLRKSIKVLRDTIQVMMRENEGLPEMERLEQQEFNLDVAEKKRLQAEGEQEVQRVRSEIEMENLAKSYLREVLKKECWDSMKVKGKAIKAFHSSYEVMNYPMRDRTQKELDELLLVENMRKIELADSKLQRDFLEQRNHALTECEDEEEEEGSEAESTALFGSLSAQFGGTQPHLHNQFSLHIREQKINQITLLQDVIYKVKSAFNKEFDSVYKQKKQEIHRVQEKNRRITEIMAELDLKETLWEPKLSASERPERALIVEDSEIKVEKFLSPEQRQKEEEQRKEEEERRLKAKGDNIRERALDDMMGGVLEVKREDILKMETCQPEFMSKPELQWTEEERKAHKDYEKKAKELQEEQEKYRKTLESEMKKLQTSIKEVTQGFDETLTKLFERKVKSEMVIYQEELKIANLLHSIMIEDEILSREKQLNHKLEKMRALKQNMGDDLKKYKEDVDAFRETYDNIVAEDKLLDRGFRKEFFDIPGHVVDQLYKLYKRRPRVHQIRTQTDMPSGAPPAVGQTQAEGLSLMLKAMDDLDSMEHMPDGLDPAVWERFCQSRRAKVGSEHQLKTKALTLAEMQAFLQRRTDEDENTRLEILNLIEEINSLREEKMRFRLDIMVQILIKQGQVEVEAGDFVADYSDSLLLHRSVVEDLNGTIRMLGEQKIASMVESKDFRKGIIQQEWEHRRMHMLMEDLNNRARDIQMLRVSQELQEYLSETDHDNRMSKQVATLEKTIAQQEKTHLKNIQNYKRLIKQLEKQTAAKAEKNTSLDTQLASMQITVAERRNIYDTIATEENQEAEAEQRYQDILKRKRLVGLAKEQAQEVAVLNAEVERMRMKTFPALAQLKHS</sequence>
<dbReference type="Pfam" id="PF25828">
    <property type="entry name" value="CC_Cfap43"/>
    <property type="match status" value="1"/>
</dbReference>
<feature type="coiled-coil region" evidence="10">
    <location>
        <begin position="1400"/>
        <end position="1427"/>
    </location>
</feature>
<evidence type="ECO:0000256" key="5">
    <source>
        <dbReference type="ARBA" id="ARBA00023054"/>
    </source>
</evidence>
<name>A0ABD1J964_9TELE</name>
<evidence type="ECO:0000256" key="10">
    <source>
        <dbReference type="SAM" id="Coils"/>
    </source>
</evidence>
<comment type="similarity">
    <text evidence="8">Belongs to the CFAP43 family.</text>
</comment>
<evidence type="ECO:0000256" key="7">
    <source>
        <dbReference type="ARBA" id="ARBA00023273"/>
    </source>
</evidence>
<dbReference type="GO" id="GO:0005930">
    <property type="term" value="C:axoneme"/>
    <property type="evidence" value="ECO:0007669"/>
    <property type="project" value="UniProtKB-SubCell"/>
</dbReference>
<dbReference type="InterPro" id="IPR001680">
    <property type="entry name" value="WD40_rpt"/>
</dbReference>
<feature type="coiled-coil region" evidence="10">
    <location>
        <begin position="1550"/>
        <end position="1577"/>
    </location>
</feature>
<keyword evidence="2" id="KW-0963">Cytoplasm</keyword>
<dbReference type="SUPFAM" id="SSF50978">
    <property type="entry name" value="WD40 repeat-like"/>
    <property type="match status" value="1"/>
</dbReference>
<dbReference type="SUPFAM" id="SSF50998">
    <property type="entry name" value="Quinoprotein alcohol dehydrogenase-like"/>
    <property type="match status" value="1"/>
</dbReference>
<dbReference type="EMBL" id="JBHFQA010000018">
    <property type="protein sequence ID" value="KAL2083728.1"/>
    <property type="molecule type" value="Genomic_DNA"/>
</dbReference>
<evidence type="ECO:0000256" key="4">
    <source>
        <dbReference type="ARBA" id="ARBA00022737"/>
    </source>
</evidence>
<feature type="region of interest" description="Disordered" evidence="11">
    <location>
        <begin position="1084"/>
        <end position="1106"/>
    </location>
</feature>
<dbReference type="InterPro" id="IPR011047">
    <property type="entry name" value="Quinoprotein_ADH-like_sf"/>
</dbReference>
<accession>A0ABD1J964</accession>
<evidence type="ECO:0000256" key="8">
    <source>
        <dbReference type="ARBA" id="ARBA00023605"/>
    </source>
</evidence>
<dbReference type="PANTHER" id="PTHR14885">
    <property type="entry name" value="CILIA- AND FLAGELLA-ASSOCIATED PROTEIN 43-RELATED"/>
    <property type="match status" value="1"/>
</dbReference>
<feature type="coiled-coil region" evidence="10">
    <location>
        <begin position="1150"/>
        <end position="1195"/>
    </location>
</feature>
<dbReference type="Proteomes" id="UP001591681">
    <property type="component" value="Unassembled WGS sequence"/>
</dbReference>
<keyword evidence="13" id="KW-1185">Reference proteome</keyword>
<evidence type="ECO:0000256" key="11">
    <source>
        <dbReference type="SAM" id="MobiDB-lite"/>
    </source>
</evidence>
<dbReference type="InterPro" id="IPR036322">
    <property type="entry name" value="WD40_repeat_dom_sf"/>
</dbReference>
<dbReference type="SMART" id="SM00320">
    <property type="entry name" value="WD40"/>
    <property type="match status" value="7"/>
</dbReference>
<gene>
    <name evidence="12" type="ORF">ACEWY4_021501</name>
</gene>
<evidence type="ECO:0000256" key="2">
    <source>
        <dbReference type="ARBA" id="ARBA00022490"/>
    </source>
</evidence>
<evidence type="ECO:0000256" key="6">
    <source>
        <dbReference type="ARBA" id="ARBA00023212"/>
    </source>
</evidence>
<evidence type="ECO:0000256" key="9">
    <source>
        <dbReference type="ARBA" id="ARBA00023662"/>
    </source>
</evidence>
<keyword evidence="3" id="KW-0853">WD repeat</keyword>
<keyword evidence="6" id="KW-0206">Cytoskeleton</keyword>
<evidence type="ECO:0000313" key="12">
    <source>
        <dbReference type="EMBL" id="KAL2083728.1"/>
    </source>
</evidence>
<dbReference type="InterPro" id="IPR015943">
    <property type="entry name" value="WD40/YVTN_repeat-like_dom_sf"/>
</dbReference>
<protein>
    <recommendedName>
        <fullName evidence="9">Cilia- and flagella-associated protein 43</fullName>
    </recommendedName>
</protein>
<evidence type="ECO:0000256" key="3">
    <source>
        <dbReference type="ARBA" id="ARBA00022574"/>
    </source>
</evidence>
<evidence type="ECO:0000313" key="13">
    <source>
        <dbReference type="Proteomes" id="UP001591681"/>
    </source>
</evidence>
<comment type="caution">
    <text evidence="12">The sequence shown here is derived from an EMBL/GenBank/DDBJ whole genome shotgun (WGS) entry which is preliminary data.</text>
</comment>
<keyword evidence="4" id="KW-0677">Repeat</keyword>
<evidence type="ECO:0000256" key="1">
    <source>
        <dbReference type="ARBA" id="ARBA00004430"/>
    </source>
</evidence>
<comment type="subcellular location">
    <subcellularLocation>
        <location evidence="1">Cytoplasm</location>
        <location evidence="1">Cytoskeleton</location>
        <location evidence="1">Cilium axoneme</location>
    </subcellularLocation>
</comment>
<feature type="coiled-coil region" evidence="10">
    <location>
        <begin position="1245"/>
        <end position="1279"/>
    </location>
</feature>
<proteinExistence type="inferred from homology"/>
<organism evidence="12 13">
    <name type="scientific">Coilia grayii</name>
    <name type="common">Gray's grenadier anchovy</name>
    <dbReference type="NCBI Taxonomy" id="363190"/>
    <lineage>
        <taxon>Eukaryota</taxon>
        <taxon>Metazoa</taxon>
        <taxon>Chordata</taxon>
        <taxon>Craniata</taxon>
        <taxon>Vertebrata</taxon>
        <taxon>Euteleostomi</taxon>
        <taxon>Actinopterygii</taxon>
        <taxon>Neopterygii</taxon>
        <taxon>Teleostei</taxon>
        <taxon>Clupei</taxon>
        <taxon>Clupeiformes</taxon>
        <taxon>Clupeoidei</taxon>
        <taxon>Engraulidae</taxon>
        <taxon>Coilinae</taxon>
        <taxon>Coilia</taxon>
    </lineage>
</organism>
<dbReference type="GO" id="GO:0003341">
    <property type="term" value="P:cilium movement"/>
    <property type="evidence" value="ECO:0007669"/>
    <property type="project" value="UniProtKB-ARBA"/>
</dbReference>
<feature type="coiled-coil region" evidence="10">
    <location>
        <begin position="812"/>
        <end position="862"/>
    </location>
</feature>
<keyword evidence="7" id="KW-0966">Cell projection</keyword>
<feature type="coiled-coil region" evidence="10">
    <location>
        <begin position="1602"/>
        <end position="1649"/>
    </location>
</feature>